<feature type="non-terminal residue" evidence="2">
    <location>
        <position position="1"/>
    </location>
</feature>
<accession>L8IEJ1</accession>
<protein>
    <submittedName>
        <fullName evidence="2">Uncharacterized protein</fullName>
    </submittedName>
</protein>
<dbReference type="EMBL" id="JH881560">
    <property type="protein sequence ID" value="ELR53572.1"/>
    <property type="molecule type" value="Genomic_DNA"/>
</dbReference>
<organism evidence="2 3">
    <name type="scientific">Bos mutus</name>
    <name type="common">wild yak</name>
    <dbReference type="NCBI Taxonomy" id="72004"/>
    <lineage>
        <taxon>Eukaryota</taxon>
        <taxon>Metazoa</taxon>
        <taxon>Chordata</taxon>
        <taxon>Craniata</taxon>
        <taxon>Vertebrata</taxon>
        <taxon>Euteleostomi</taxon>
        <taxon>Mammalia</taxon>
        <taxon>Eutheria</taxon>
        <taxon>Laurasiatheria</taxon>
        <taxon>Artiodactyla</taxon>
        <taxon>Ruminantia</taxon>
        <taxon>Pecora</taxon>
        <taxon>Bovidae</taxon>
        <taxon>Bovinae</taxon>
        <taxon>Bos</taxon>
    </lineage>
</organism>
<reference evidence="2 3" key="1">
    <citation type="journal article" date="2012" name="Nat. Genet.">
        <title>The yak genome and adaptation to life at high altitude.</title>
        <authorList>
            <person name="Qiu Q."/>
            <person name="Zhang G."/>
            <person name="Ma T."/>
            <person name="Qian W."/>
            <person name="Wang J."/>
            <person name="Ye Z."/>
            <person name="Cao C."/>
            <person name="Hu Q."/>
            <person name="Kim J."/>
            <person name="Larkin D.M."/>
            <person name="Auvil L."/>
            <person name="Capitanu B."/>
            <person name="Ma J."/>
            <person name="Lewin H.A."/>
            <person name="Qian X."/>
            <person name="Lang Y."/>
            <person name="Zhou R."/>
            <person name="Wang L."/>
            <person name="Wang K."/>
            <person name="Xia J."/>
            <person name="Liao S."/>
            <person name="Pan S."/>
            <person name="Lu X."/>
            <person name="Hou H."/>
            <person name="Wang Y."/>
            <person name="Zang X."/>
            <person name="Yin Y."/>
            <person name="Ma H."/>
            <person name="Zhang J."/>
            <person name="Wang Z."/>
            <person name="Zhang Y."/>
            <person name="Zhang D."/>
            <person name="Yonezawa T."/>
            <person name="Hasegawa M."/>
            <person name="Zhong Y."/>
            <person name="Liu W."/>
            <person name="Zhang Y."/>
            <person name="Huang Z."/>
            <person name="Zhang S."/>
            <person name="Long R."/>
            <person name="Yang H."/>
            <person name="Wang J."/>
            <person name="Lenstra J.A."/>
            <person name="Cooper D.N."/>
            <person name="Wu Y."/>
            <person name="Wang J."/>
            <person name="Shi P."/>
            <person name="Wang J."/>
            <person name="Liu J."/>
        </authorList>
    </citation>
    <scope>NUCLEOTIDE SEQUENCE [LARGE SCALE GENOMIC DNA]</scope>
    <source>
        <strain evidence="3">yakQH1</strain>
    </source>
</reference>
<proteinExistence type="predicted"/>
<feature type="region of interest" description="Disordered" evidence="1">
    <location>
        <begin position="1"/>
        <end position="29"/>
    </location>
</feature>
<sequence>ASAGARVGPAGRLRRSRFAPGRRQQQPPAVPFQRMLALRWASEPFCSLSARCAGRGYPIHTPRVWAWGLSRAPGSNQPGRRAQLRLGMGSGA</sequence>
<evidence type="ECO:0000256" key="1">
    <source>
        <dbReference type="SAM" id="MobiDB-lite"/>
    </source>
</evidence>
<evidence type="ECO:0000313" key="2">
    <source>
        <dbReference type="EMBL" id="ELR53572.1"/>
    </source>
</evidence>
<name>L8IEJ1_9CETA</name>
<evidence type="ECO:0000313" key="3">
    <source>
        <dbReference type="Proteomes" id="UP000011080"/>
    </source>
</evidence>
<gene>
    <name evidence="2" type="ORF">M91_13627</name>
</gene>
<dbReference type="AlphaFoldDB" id="L8IEJ1"/>
<dbReference type="Proteomes" id="UP000011080">
    <property type="component" value="Unassembled WGS sequence"/>
</dbReference>
<feature type="non-terminal residue" evidence="2">
    <location>
        <position position="92"/>
    </location>
</feature>